<reference evidence="2" key="1">
    <citation type="submission" date="2020-06" db="EMBL/GenBank/DDBJ databases">
        <authorList>
            <person name="Li T."/>
            <person name="Hu X."/>
            <person name="Zhang T."/>
            <person name="Song X."/>
            <person name="Zhang H."/>
            <person name="Dai N."/>
            <person name="Sheng W."/>
            <person name="Hou X."/>
            <person name="Wei L."/>
        </authorList>
    </citation>
    <scope>NUCLEOTIDE SEQUENCE</scope>
    <source>
        <strain evidence="2">KEN1</strain>
        <tissue evidence="2">Leaf</tissue>
    </source>
</reference>
<gene>
    <name evidence="2" type="ORF">Slati_0928000</name>
</gene>
<sequence>MCASMDNDEPATYEELVTSLNENEWITAMKEEMSSWLRTMFGSWLMFQLGVRPLGTMDVNITFLNGELDEEISMDQSEGFQEMGQKCKVCHLKRFIYGLKQSSRQWYTIDFIELSIGFTMVEEGHRVYVKRSEKYILILSLFMDDILLAGNNMEMIVATQK</sequence>
<reference evidence="2" key="2">
    <citation type="journal article" date="2024" name="Plant">
        <title>Genomic evolution and insights into agronomic trait innovations of Sesamum species.</title>
        <authorList>
            <person name="Miao H."/>
            <person name="Wang L."/>
            <person name="Qu L."/>
            <person name="Liu H."/>
            <person name="Sun Y."/>
            <person name="Le M."/>
            <person name="Wang Q."/>
            <person name="Wei S."/>
            <person name="Zheng Y."/>
            <person name="Lin W."/>
            <person name="Duan Y."/>
            <person name="Cao H."/>
            <person name="Xiong S."/>
            <person name="Wang X."/>
            <person name="Wei L."/>
            <person name="Li C."/>
            <person name="Ma Q."/>
            <person name="Ju M."/>
            <person name="Zhao R."/>
            <person name="Li G."/>
            <person name="Mu C."/>
            <person name="Tian Q."/>
            <person name="Mei H."/>
            <person name="Zhang T."/>
            <person name="Gao T."/>
            <person name="Zhang H."/>
        </authorList>
    </citation>
    <scope>NUCLEOTIDE SEQUENCE</scope>
    <source>
        <strain evidence="2">KEN1</strain>
    </source>
</reference>
<evidence type="ECO:0000259" key="1">
    <source>
        <dbReference type="Pfam" id="PF07727"/>
    </source>
</evidence>
<feature type="domain" description="Reverse transcriptase Ty1/copia-type" evidence="1">
    <location>
        <begin position="53"/>
        <end position="157"/>
    </location>
</feature>
<proteinExistence type="predicted"/>
<comment type="caution">
    <text evidence="2">The sequence shown here is derived from an EMBL/GenBank/DDBJ whole genome shotgun (WGS) entry which is preliminary data.</text>
</comment>
<dbReference type="AlphaFoldDB" id="A0AAW2XQI4"/>
<organism evidence="2">
    <name type="scientific">Sesamum latifolium</name>
    <dbReference type="NCBI Taxonomy" id="2727402"/>
    <lineage>
        <taxon>Eukaryota</taxon>
        <taxon>Viridiplantae</taxon>
        <taxon>Streptophyta</taxon>
        <taxon>Embryophyta</taxon>
        <taxon>Tracheophyta</taxon>
        <taxon>Spermatophyta</taxon>
        <taxon>Magnoliopsida</taxon>
        <taxon>eudicotyledons</taxon>
        <taxon>Gunneridae</taxon>
        <taxon>Pentapetalae</taxon>
        <taxon>asterids</taxon>
        <taxon>lamiids</taxon>
        <taxon>Lamiales</taxon>
        <taxon>Pedaliaceae</taxon>
        <taxon>Sesamum</taxon>
    </lineage>
</organism>
<name>A0AAW2XQI4_9LAMI</name>
<evidence type="ECO:0000313" key="2">
    <source>
        <dbReference type="EMBL" id="KAL0455888.1"/>
    </source>
</evidence>
<protein>
    <recommendedName>
        <fullName evidence="1">Reverse transcriptase Ty1/copia-type domain-containing protein</fullName>
    </recommendedName>
</protein>
<accession>A0AAW2XQI4</accession>
<dbReference type="InterPro" id="IPR013103">
    <property type="entry name" value="RVT_2"/>
</dbReference>
<dbReference type="EMBL" id="JACGWN010000003">
    <property type="protein sequence ID" value="KAL0455888.1"/>
    <property type="molecule type" value="Genomic_DNA"/>
</dbReference>
<dbReference type="Pfam" id="PF07727">
    <property type="entry name" value="RVT_2"/>
    <property type="match status" value="1"/>
</dbReference>